<dbReference type="InterPro" id="IPR026960">
    <property type="entry name" value="RVT-Znf"/>
</dbReference>
<proteinExistence type="predicted"/>
<name>A0A438J9B3_VITVI</name>
<dbReference type="EMBL" id="QGNW01000056">
    <property type="protein sequence ID" value="RVX05493.1"/>
    <property type="molecule type" value="Genomic_DNA"/>
</dbReference>
<evidence type="ECO:0000313" key="3">
    <source>
        <dbReference type="Proteomes" id="UP000288805"/>
    </source>
</evidence>
<dbReference type="PANTHER" id="PTHR33116:SF78">
    <property type="entry name" value="OS12G0587133 PROTEIN"/>
    <property type="match status" value="1"/>
</dbReference>
<accession>A0A438J9B3</accession>
<protein>
    <submittedName>
        <fullName evidence="2">Putative ribonuclease H protein</fullName>
    </submittedName>
</protein>
<dbReference type="Pfam" id="PF13966">
    <property type="entry name" value="zf-RVT"/>
    <property type="match status" value="1"/>
</dbReference>
<organism evidence="2 3">
    <name type="scientific">Vitis vinifera</name>
    <name type="common">Grape</name>
    <dbReference type="NCBI Taxonomy" id="29760"/>
    <lineage>
        <taxon>Eukaryota</taxon>
        <taxon>Viridiplantae</taxon>
        <taxon>Streptophyta</taxon>
        <taxon>Embryophyta</taxon>
        <taxon>Tracheophyta</taxon>
        <taxon>Spermatophyta</taxon>
        <taxon>Magnoliopsida</taxon>
        <taxon>eudicotyledons</taxon>
        <taxon>Gunneridae</taxon>
        <taxon>Pentapetalae</taxon>
        <taxon>rosids</taxon>
        <taxon>Vitales</taxon>
        <taxon>Vitaceae</taxon>
        <taxon>Viteae</taxon>
        <taxon>Vitis</taxon>
    </lineage>
</organism>
<sequence length="751" mass="85449">MEELEARKVAKGDYKKWALIIPVDSVFADDTLVFCKPSQDQLTYLSWLLMWFEAVSGLRINLEKSELIPVGRVESMDDLAGDFGCSLGSLPTTYLGMPLGAPFKSVTVWDGVEERFRRRLSMWKRQYLSKGGRATLIRSTLSNLPIYLMSLLCLPSSVRRRLEKIQRDFLWGGGNLDHKPHLVRWELVCISKAKGGLGVKSLSLLNKTLLAKWNWRFANEREALWNKVIRGKYGEARGGWCSREVREAHGLGLWKGIRMGWKLVSDKLAFIVGNGRRVSFWRDRWCGESPLCMTFPSIFALTVEKEAWVADIWDPLLEGGRGVGTPDTVLWTETKSGKFSVKSLFIALEAGGSPLFPSSFIWNVNVQPKISFFAWEATWGKALTLDLVQKRGWALANRCFMCLEKEENINHLLLHCSRTRVLWDLIFALFGVSWVMPFSVRDTLLSWNGFFLGKNPRKAVVIGLLFCSLAFDGGCIDPGDWHPTLEGLNFDRIDVEETARLEAVFTREEVFSALSDLNGDKAPSPNGFSLSLIINLDKSEILPVGRVENLEVLALEAGCKVGRLPSSYLGLPLGAHHKSVVVWDGVEERFRRRLAMWKKQFISKGGRIALIRNTLSSMPIYLMSLLRIQEWMVWELDVFLLSTRPCYVSGTDTLRMKGRLFGGMSLVESMGWKNEIEAWLMELWDSSGEEGVWSPRFSRSFNDWEVERLLLTIRGRRLNPLLEDKMLWKETKDEIFSVKSLYGALISRSVV</sequence>
<dbReference type="Proteomes" id="UP000288805">
    <property type="component" value="Unassembled WGS sequence"/>
</dbReference>
<evidence type="ECO:0000313" key="2">
    <source>
        <dbReference type="EMBL" id="RVX05493.1"/>
    </source>
</evidence>
<dbReference type="AlphaFoldDB" id="A0A438J9B3"/>
<dbReference type="PANTHER" id="PTHR33116">
    <property type="entry name" value="REVERSE TRANSCRIPTASE ZINC-BINDING DOMAIN-CONTAINING PROTEIN-RELATED-RELATED"/>
    <property type="match status" value="1"/>
</dbReference>
<feature type="domain" description="Reverse transcriptase zinc-binding" evidence="1">
    <location>
        <begin position="339"/>
        <end position="423"/>
    </location>
</feature>
<evidence type="ECO:0000259" key="1">
    <source>
        <dbReference type="Pfam" id="PF13966"/>
    </source>
</evidence>
<reference evidence="2 3" key="1">
    <citation type="journal article" date="2018" name="PLoS Genet.">
        <title>Population sequencing reveals clonal diversity and ancestral inbreeding in the grapevine cultivar Chardonnay.</title>
        <authorList>
            <person name="Roach M.J."/>
            <person name="Johnson D.L."/>
            <person name="Bohlmann J."/>
            <person name="van Vuuren H.J."/>
            <person name="Jones S.J."/>
            <person name="Pretorius I.S."/>
            <person name="Schmidt S.A."/>
            <person name="Borneman A.R."/>
        </authorList>
    </citation>
    <scope>NUCLEOTIDE SEQUENCE [LARGE SCALE GENOMIC DNA]</scope>
    <source>
        <strain evidence="3">cv. Chardonnay</strain>
        <tissue evidence="2">Leaf</tissue>
    </source>
</reference>
<gene>
    <name evidence="2" type="primary">VvCHDp000001_723</name>
    <name evidence="2" type="ORF">CK203_013514</name>
</gene>
<comment type="caution">
    <text evidence="2">The sequence shown here is derived from an EMBL/GenBank/DDBJ whole genome shotgun (WGS) entry which is preliminary data.</text>
</comment>